<dbReference type="GO" id="GO:0020037">
    <property type="term" value="F:heme binding"/>
    <property type="evidence" value="ECO:0007669"/>
    <property type="project" value="InterPro"/>
</dbReference>
<dbReference type="Proteomes" id="UP000193827">
    <property type="component" value="Unassembled WGS sequence"/>
</dbReference>
<proteinExistence type="predicted"/>
<feature type="domain" description="L-lysine epsilon oxidase C-terminal" evidence="3">
    <location>
        <begin position="686"/>
        <end position="839"/>
    </location>
</feature>
<dbReference type="GO" id="GO:0033736">
    <property type="term" value="F:L-lysine 6-oxidase activity"/>
    <property type="evidence" value="ECO:0007669"/>
    <property type="project" value="UniProtKB-EC"/>
</dbReference>
<dbReference type="InterPro" id="IPR041168">
    <property type="entry name" value="LodA_N"/>
</dbReference>
<evidence type="ECO:0000256" key="1">
    <source>
        <dbReference type="SAM" id="MobiDB-lite"/>
    </source>
</evidence>
<reference evidence="4 5" key="1">
    <citation type="submission" date="2017-03" db="EMBL/GenBank/DDBJ databases">
        <authorList>
            <person name="Afonso C.L."/>
            <person name="Miller P.J."/>
            <person name="Scott M.A."/>
            <person name="Spackman E."/>
            <person name="Goraichik I."/>
            <person name="Dimitrov K.M."/>
            <person name="Suarez D.L."/>
            <person name="Swayne D.E."/>
        </authorList>
    </citation>
    <scope>NUCLEOTIDE SEQUENCE [LARGE SCALE GENOMIC DNA]</scope>
    <source>
        <strain evidence="4 5">CECT 8287</strain>
    </source>
</reference>
<feature type="domain" description="L-Lysine epsilon oxidase N-terminal" evidence="2">
    <location>
        <begin position="351"/>
        <end position="562"/>
    </location>
</feature>
<dbReference type="EC" id="1.4.3.20" evidence="4"/>
<dbReference type="Pfam" id="PF18417">
    <property type="entry name" value="LodA_C"/>
    <property type="match status" value="1"/>
</dbReference>
<feature type="region of interest" description="Disordered" evidence="1">
    <location>
        <begin position="319"/>
        <end position="338"/>
    </location>
</feature>
<dbReference type="Gene3D" id="2.40.180.10">
    <property type="entry name" value="Catalase core domain"/>
    <property type="match status" value="1"/>
</dbReference>
<sequence length="981" mass="109240">MTKKDKASNDKTANDIACWDCANHPTERLEEMFVTLIQGERIRRGQNPALRTVFLKQHGVACGMFEPLEDLPEDMKVGVFGQGTMPCWVRFSSDTQPDSPDLHTTMGIGIKLFGVQGGTLMGAEDTADFILQNHDVFFVDNAQEFCEFTTAGVVDRDYPAYLRRHKKTARILNEMQKSEASCLTANYWAILPFGFGKERYVKYRLEPVAVAAGEPSEGNNYLADDLARRLRQGEAKFAFQLQFREGNEPLDKATERWKGEWQTVAHLRLPQQDICARGQGEYGEHLSFNIWRTPEEQKPQGSIADARRVVYQGSADQRRRANGVGLDEPTTPRAHAVSTPKDDCIVSAAIYPPIGVCRVGNSAEGFYIGPEVTDPAPQEPGFYRDGKGRLKREAARFRVYGLNALGQPVKELTLDNADIRWHVRLENQKSAWYQFQLAMDIPEFADAPASLRRNASVSDRAALKITPEPKEISGVLKSGKKYAFADGKFMGSKVYLGELRTDEAGRLIVLGGHGVSASADGSPAVTFANNEGWHDDTSDGPVTAHVSYEGQALRVDPAWVVCAPPNYAPLLKSVRTMWDLMRDVAVSAGMLTRPERPSFQNDIRPIFERMSGLQWVNQGFSAGFGHNAPFDFSKADMMASLADPSPARIETRRVLANNFRHFDVDGKSPVPWPWLYGDAMNIPPADTPRQNATLSDLQLWAMDQWVMGNFEADYDPKAKVPHAIEDVPLADQPDMLTRAAMEFCLADAFHPGCEMTWPMRQKGMYQSAFRLKHRKHDNPEPSFGAQLGASDWGLPDGPVNGGQSPGSVTRWMAVPWQTDTASCRSGYTPAYDPYLPTFWPARVPNEVMGQVAYDVVTNDSLPMSERLQAFANRANWLEPLNLQKSYTHQINHMIHHFGEMGVVETREGVPDDPAFPAMMQVSDQHQAGWKAPNVETEDGAKQLAERLAAPPSEPVIDLTDEGAPDLSRIEKVQRFTGRSRG</sequence>
<feature type="region of interest" description="Disordered" evidence="1">
    <location>
        <begin position="930"/>
        <end position="981"/>
    </location>
</feature>
<protein>
    <submittedName>
        <fullName evidence="4">L-lysine 6-oxidase</fullName>
        <ecNumber evidence="4">1.4.3.20</ecNumber>
    </submittedName>
</protein>
<dbReference type="InterPro" id="IPR033798">
    <property type="entry name" value="LodA-like"/>
</dbReference>
<accession>A0A1Y5S4G9</accession>
<dbReference type="SUPFAM" id="SSF56634">
    <property type="entry name" value="Heme-dependent catalase-like"/>
    <property type="match status" value="1"/>
</dbReference>
<evidence type="ECO:0000259" key="3">
    <source>
        <dbReference type="Pfam" id="PF18417"/>
    </source>
</evidence>
<dbReference type="AlphaFoldDB" id="A0A1Y5S4G9"/>
<evidence type="ECO:0000313" key="4">
    <source>
        <dbReference type="EMBL" id="SLN32396.1"/>
    </source>
</evidence>
<dbReference type="InterPro" id="IPR020835">
    <property type="entry name" value="Catalase_sf"/>
</dbReference>
<dbReference type="Pfam" id="PF17990">
    <property type="entry name" value="LodA_N"/>
    <property type="match status" value="1"/>
</dbReference>
<name>A0A1Y5S4G9_9RHOB</name>
<dbReference type="EMBL" id="FWFL01000003">
    <property type="protein sequence ID" value="SLN32396.1"/>
    <property type="molecule type" value="Genomic_DNA"/>
</dbReference>
<evidence type="ECO:0000259" key="2">
    <source>
        <dbReference type="Pfam" id="PF17990"/>
    </source>
</evidence>
<dbReference type="CDD" id="cd14731">
    <property type="entry name" value="LodA_like_1"/>
    <property type="match status" value="1"/>
</dbReference>
<keyword evidence="5" id="KW-1185">Reference proteome</keyword>
<gene>
    <name evidence="4" type="primary">lodA</name>
    <name evidence="4" type="ORF">PEL8287_01535</name>
</gene>
<organism evidence="4 5">
    <name type="scientific">Roseovarius litorisediminis</name>
    <dbReference type="NCBI Taxonomy" id="1312363"/>
    <lineage>
        <taxon>Bacteria</taxon>
        <taxon>Pseudomonadati</taxon>
        <taxon>Pseudomonadota</taxon>
        <taxon>Alphaproteobacteria</taxon>
        <taxon>Rhodobacterales</taxon>
        <taxon>Roseobacteraceae</taxon>
        <taxon>Roseovarius</taxon>
    </lineage>
</organism>
<dbReference type="InterPro" id="IPR041173">
    <property type="entry name" value="LodA_C"/>
</dbReference>
<dbReference type="RefSeq" id="WP_217807670.1">
    <property type="nucleotide sequence ID" value="NZ_FWFL01000003.1"/>
</dbReference>
<evidence type="ECO:0000313" key="5">
    <source>
        <dbReference type="Proteomes" id="UP000193827"/>
    </source>
</evidence>
<keyword evidence="4" id="KW-0560">Oxidoreductase</keyword>